<keyword evidence="1" id="KW-0067">ATP-binding</keyword>
<dbReference type="AlphaFoldDB" id="A0A9E2P245"/>
<feature type="non-terminal residue" evidence="1">
    <location>
        <position position="219"/>
    </location>
</feature>
<name>A0A9E2P245_9BACT</name>
<keyword evidence="1" id="KW-0378">Hydrolase</keyword>
<evidence type="ECO:0000313" key="2">
    <source>
        <dbReference type="Proteomes" id="UP000823865"/>
    </source>
</evidence>
<keyword evidence="1" id="KW-0347">Helicase</keyword>
<protein>
    <submittedName>
        <fullName evidence="1">DNA helicase</fullName>
    </submittedName>
</protein>
<gene>
    <name evidence="1" type="ORF">H9789_11525</name>
</gene>
<dbReference type="GO" id="GO:0004386">
    <property type="term" value="F:helicase activity"/>
    <property type="evidence" value="ECO:0007669"/>
    <property type="project" value="UniProtKB-KW"/>
</dbReference>
<comment type="caution">
    <text evidence="1">The sequence shown here is derived from an EMBL/GenBank/DDBJ whole genome shotgun (WGS) entry which is preliminary data.</text>
</comment>
<reference evidence="1" key="1">
    <citation type="journal article" date="2021" name="PeerJ">
        <title>Extensive microbial diversity within the chicken gut microbiome revealed by metagenomics and culture.</title>
        <authorList>
            <person name="Gilroy R."/>
            <person name="Ravi A."/>
            <person name="Getino M."/>
            <person name="Pursley I."/>
            <person name="Horton D.L."/>
            <person name="Alikhan N.F."/>
            <person name="Baker D."/>
            <person name="Gharbi K."/>
            <person name="Hall N."/>
            <person name="Watson M."/>
            <person name="Adriaenssens E.M."/>
            <person name="Foster-Nyarko E."/>
            <person name="Jarju S."/>
            <person name="Secka A."/>
            <person name="Antonio M."/>
            <person name="Oren A."/>
            <person name="Chaudhuri R.R."/>
            <person name="La Ragione R."/>
            <person name="Hildebrand F."/>
            <person name="Pallen M.J."/>
        </authorList>
    </citation>
    <scope>NUCLEOTIDE SEQUENCE</scope>
    <source>
        <strain evidence="1">G3-2149</strain>
    </source>
</reference>
<evidence type="ECO:0000313" key="1">
    <source>
        <dbReference type="EMBL" id="MBU3854418.1"/>
    </source>
</evidence>
<sequence length="219" mass="24042">MKAVDIDIDYLKTVNYALFHNRIPVCQSVHVVNNSEQPLDDVKVCCKGEFIKNYESNPVGRINAGETVRIMPFEISPDASKLAILTERVITGFTLTITSLGEIIEEKQYEIELMPYDHWLGTTILPQTLASFVSPNHPSINGLVVKAAAALKQATGSSVLTAYQTCNSNDVRLQTAAVFAAIHQTGIVYRGVPASYEDVGQRITMPDQVISNKIGNCIE</sequence>
<dbReference type="Proteomes" id="UP000823865">
    <property type="component" value="Unassembled WGS sequence"/>
</dbReference>
<organism evidence="1 2">
    <name type="scientific">Candidatus Paraprevotella stercoravium</name>
    <dbReference type="NCBI Taxonomy" id="2838725"/>
    <lineage>
        <taxon>Bacteria</taxon>
        <taxon>Pseudomonadati</taxon>
        <taxon>Bacteroidota</taxon>
        <taxon>Bacteroidia</taxon>
        <taxon>Bacteroidales</taxon>
        <taxon>Prevotellaceae</taxon>
        <taxon>Paraprevotella</taxon>
    </lineage>
</organism>
<accession>A0A9E2P245</accession>
<keyword evidence="1" id="KW-0547">Nucleotide-binding</keyword>
<dbReference type="EMBL" id="JAHLFU010000235">
    <property type="protein sequence ID" value="MBU3854418.1"/>
    <property type="molecule type" value="Genomic_DNA"/>
</dbReference>
<proteinExistence type="predicted"/>
<reference evidence="1" key="2">
    <citation type="submission" date="2021-04" db="EMBL/GenBank/DDBJ databases">
        <authorList>
            <person name="Gilroy R."/>
        </authorList>
    </citation>
    <scope>NUCLEOTIDE SEQUENCE</scope>
    <source>
        <strain evidence="1">G3-2149</strain>
    </source>
</reference>